<evidence type="ECO:0000313" key="2">
    <source>
        <dbReference type="EMBL" id="MEY8037904.1"/>
    </source>
</evidence>
<protein>
    <submittedName>
        <fullName evidence="2">Alpha/beta fold hydrolase</fullName>
    </submittedName>
</protein>
<dbReference type="PANTHER" id="PTHR43329">
    <property type="entry name" value="EPOXIDE HYDROLASE"/>
    <property type="match status" value="1"/>
</dbReference>
<evidence type="ECO:0000259" key="1">
    <source>
        <dbReference type="Pfam" id="PF00561"/>
    </source>
</evidence>
<comment type="caution">
    <text evidence="2">The sequence shown here is derived from an EMBL/GenBank/DDBJ whole genome shotgun (WGS) entry which is preliminary data.</text>
</comment>
<keyword evidence="3" id="KW-1185">Reference proteome</keyword>
<dbReference type="SUPFAM" id="SSF53474">
    <property type="entry name" value="alpha/beta-Hydrolases"/>
    <property type="match status" value="1"/>
</dbReference>
<name>A0ABV4CAW9_9PSEU</name>
<accession>A0ABV4CAW9</accession>
<keyword evidence="2" id="KW-0378">Hydrolase</keyword>
<sequence>MPPTSEPPTSEPQPTEPQRWVDTADGLRLPVWERGDPAAPTVLLVHGYPDDHAVWDGVADVLAERFHVVAHDVRGAGRAGVPARRSGFRLDRLAEDLRRVADAVAPGRPVHLVAHDWGAIQTWHAVTDPRADDRFASFTSISGPCLDHAGRWIRDKLRHPTPAGLRALLTQLVRSGYIGFFQLPALPELAWRSGALPRLLRALERPDRRAAARPARPALADGVRGLALYRENIRPRSGARPPRRTGLPVQVLAPVGDPFVSAPVQTEIEPWVPDLRISRVPGGHWLPRSRPALVAEHAAELIDHVETHRPAK</sequence>
<dbReference type="RefSeq" id="WP_345366091.1">
    <property type="nucleotide sequence ID" value="NZ_BAABII010000016.1"/>
</dbReference>
<dbReference type="InterPro" id="IPR000073">
    <property type="entry name" value="AB_hydrolase_1"/>
</dbReference>
<dbReference type="GO" id="GO:0016787">
    <property type="term" value="F:hydrolase activity"/>
    <property type="evidence" value="ECO:0007669"/>
    <property type="project" value="UniProtKB-KW"/>
</dbReference>
<gene>
    <name evidence="2" type="ORF">AB8O55_00690</name>
</gene>
<evidence type="ECO:0000313" key="3">
    <source>
        <dbReference type="Proteomes" id="UP001564626"/>
    </source>
</evidence>
<reference evidence="2 3" key="1">
    <citation type="submission" date="2024-08" db="EMBL/GenBank/DDBJ databases">
        <title>Genome mining of Saccharopolyspora cebuensis PGLac3 from Nigerian medicinal plant.</title>
        <authorList>
            <person name="Ezeobiora C.E."/>
            <person name="Igbokwe N.H."/>
            <person name="Amin D.H."/>
            <person name="Mendie U.E."/>
        </authorList>
    </citation>
    <scope>NUCLEOTIDE SEQUENCE [LARGE SCALE GENOMIC DNA]</scope>
    <source>
        <strain evidence="2 3">PGLac3</strain>
    </source>
</reference>
<dbReference type="Proteomes" id="UP001564626">
    <property type="component" value="Unassembled WGS sequence"/>
</dbReference>
<dbReference type="EMBL" id="JBGEHV010000001">
    <property type="protein sequence ID" value="MEY8037904.1"/>
    <property type="molecule type" value="Genomic_DNA"/>
</dbReference>
<proteinExistence type="predicted"/>
<dbReference type="Pfam" id="PF00561">
    <property type="entry name" value="Abhydrolase_1"/>
    <property type="match status" value="1"/>
</dbReference>
<dbReference type="Gene3D" id="3.40.50.1820">
    <property type="entry name" value="alpha/beta hydrolase"/>
    <property type="match status" value="1"/>
</dbReference>
<feature type="domain" description="AB hydrolase-1" evidence="1">
    <location>
        <begin position="40"/>
        <end position="156"/>
    </location>
</feature>
<organism evidence="2 3">
    <name type="scientific">Saccharopolyspora cebuensis</name>
    <dbReference type="NCBI Taxonomy" id="418759"/>
    <lineage>
        <taxon>Bacteria</taxon>
        <taxon>Bacillati</taxon>
        <taxon>Actinomycetota</taxon>
        <taxon>Actinomycetes</taxon>
        <taxon>Pseudonocardiales</taxon>
        <taxon>Pseudonocardiaceae</taxon>
        <taxon>Saccharopolyspora</taxon>
    </lineage>
</organism>
<dbReference type="InterPro" id="IPR029058">
    <property type="entry name" value="AB_hydrolase_fold"/>
</dbReference>